<organism evidence="1 2">
    <name type="scientific">Tunturiibacter gelidiferens</name>
    <dbReference type="NCBI Taxonomy" id="3069689"/>
    <lineage>
        <taxon>Bacteria</taxon>
        <taxon>Pseudomonadati</taxon>
        <taxon>Acidobacteriota</taxon>
        <taxon>Terriglobia</taxon>
        <taxon>Terriglobales</taxon>
        <taxon>Acidobacteriaceae</taxon>
        <taxon>Tunturiibacter</taxon>
    </lineage>
</organism>
<sequence length="93" mass="10625">MANHSGLPDQFVSLFEVVNGTTFYLRSEAIPTPLALNRLILKRLFSVQRNRERVKPPSGFDLPDRQPIPFAHILFLFPFLSASESCTFATFKR</sequence>
<proteinExistence type="predicted"/>
<dbReference type="Proteomes" id="UP000535182">
    <property type="component" value="Unassembled WGS sequence"/>
</dbReference>
<accession>A0A9X0U6M2</accession>
<protein>
    <submittedName>
        <fullName evidence="1">Uncharacterized protein</fullName>
    </submittedName>
</protein>
<reference evidence="1 2" key="1">
    <citation type="submission" date="2020-08" db="EMBL/GenBank/DDBJ databases">
        <title>Genomic Encyclopedia of Type Strains, Phase IV (KMG-V): Genome sequencing to study the core and pangenomes of soil and plant-associated prokaryotes.</title>
        <authorList>
            <person name="Whitman W."/>
        </authorList>
    </citation>
    <scope>NUCLEOTIDE SEQUENCE [LARGE SCALE GENOMIC DNA]</scope>
    <source>
        <strain evidence="1 2">X5P2</strain>
    </source>
</reference>
<evidence type="ECO:0000313" key="2">
    <source>
        <dbReference type="Proteomes" id="UP000535182"/>
    </source>
</evidence>
<gene>
    <name evidence="1" type="ORF">HDF14_003591</name>
</gene>
<comment type="caution">
    <text evidence="1">The sequence shown here is derived from an EMBL/GenBank/DDBJ whole genome shotgun (WGS) entry which is preliminary data.</text>
</comment>
<keyword evidence="2" id="KW-1185">Reference proteome</keyword>
<evidence type="ECO:0000313" key="1">
    <source>
        <dbReference type="EMBL" id="MBB5329962.1"/>
    </source>
</evidence>
<name>A0A9X0U6M2_9BACT</name>
<dbReference type="EMBL" id="JACHEB010000008">
    <property type="protein sequence ID" value="MBB5329962.1"/>
    <property type="molecule type" value="Genomic_DNA"/>
</dbReference>
<dbReference type="AlphaFoldDB" id="A0A9X0U6M2"/>